<name>A0AAD5DYZ8_9CHLO</name>
<dbReference type="PANTHER" id="PTHR12999:SF17">
    <property type="entry name" value="ZINC FINGER RAN-BINDING DOMAIN-CONTAINING PROTEIN 2"/>
    <property type="match status" value="1"/>
</dbReference>
<feature type="compositionally biased region" description="Basic and acidic residues" evidence="9">
    <location>
        <begin position="500"/>
        <end position="512"/>
    </location>
</feature>
<feature type="domain" description="RanBP2-type" evidence="10">
    <location>
        <begin position="218"/>
        <end position="247"/>
    </location>
</feature>
<evidence type="ECO:0000256" key="6">
    <source>
        <dbReference type="ARBA" id="ARBA00022884"/>
    </source>
</evidence>
<evidence type="ECO:0000256" key="2">
    <source>
        <dbReference type="ARBA" id="ARBA00022723"/>
    </source>
</evidence>
<evidence type="ECO:0000256" key="7">
    <source>
        <dbReference type="ARBA" id="ARBA00023242"/>
    </source>
</evidence>
<reference evidence="11" key="1">
    <citation type="submission" date="2020-11" db="EMBL/GenBank/DDBJ databases">
        <title>Chlorella ohadii genome sequencing and assembly.</title>
        <authorList>
            <person name="Murik O."/>
            <person name="Treves H."/>
            <person name="Kedem I."/>
            <person name="Shotland Y."/>
            <person name="Kaplan A."/>
        </authorList>
    </citation>
    <scope>NUCLEOTIDE SEQUENCE</scope>
    <source>
        <strain evidence="11">1</strain>
    </source>
</reference>
<feature type="domain" description="RanBP2-type" evidence="10">
    <location>
        <begin position="130"/>
        <end position="159"/>
    </location>
</feature>
<keyword evidence="12" id="KW-1185">Reference proteome</keyword>
<dbReference type="Proteomes" id="UP001205105">
    <property type="component" value="Unassembled WGS sequence"/>
</dbReference>
<dbReference type="Pfam" id="PF00641">
    <property type="entry name" value="Zn_ribbon_RanBP"/>
    <property type="match status" value="8"/>
</dbReference>
<feature type="domain" description="RanBP2-type" evidence="10">
    <location>
        <begin position="269"/>
        <end position="298"/>
    </location>
</feature>
<keyword evidence="2" id="KW-0479">Metal-binding</keyword>
<dbReference type="PROSITE" id="PS01358">
    <property type="entry name" value="ZF_RANBP2_1"/>
    <property type="match status" value="6"/>
</dbReference>
<evidence type="ECO:0000256" key="3">
    <source>
        <dbReference type="ARBA" id="ARBA00022737"/>
    </source>
</evidence>
<dbReference type="SUPFAM" id="SSF90209">
    <property type="entry name" value="Ran binding protein zinc finger-like"/>
    <property type="match status" value="8"/>
</dbReference>
<keyword evidence="7" id="KW-0539">Nucleus</keyword>
<dbReference type="PANTHER" id="PTHR12999">
    <property type="entry name" value="ZINC FINGER RAN-BINDING DOMAIN-CONTAINING PROTEIN 2 ZRANB2-RELATED"/>
    <property type="match status" value="1"/>
</dbReference>
<feature type="compositionally biased region" description="Basic and acidic residues" evidence="9">
    <location>
        <begin position="526"/>
        <end position="578"/>
    </location>
</feature>
<dbReference type="GO" id="GO:0005634">
    <property type="term" value="C:nucleus"/>
    <property type="evidence" value="ECO:0007669"/>
    <property type="project" value="UniProtKB-SubCell"/>
</dbReference>
<keyword evidence="6" id="KW-0694">RNA-binding</keyword>
<feature type="domain" description="RanBP2-type" evidence="10">
    <location>
        <begin position="467"/>
        <end position="496"/>
    </location>
</feature>
<feature type="domain" description="RanBP2-type" evidence="10">
    <location>
        <begin position="18"/>
        <end position="47"/>
    </location>
</feature>
<keyword evidence="5" id="KW-0862">Zinc</keyword>
<dbReference type="Gene3D" id="4.10.1060.10">
    <property type="entry name" value="Zinc finger, RanBP2-type"/>
    <property type="match status" value="8"/>
</dbReference>
<dbReference type="EMBL" id="JADXDR010000020">
    <property type="protein sequence ID" value="KAI7845273.1"/>
    <property type="molecule type" value="Genomic_DNA"/>
</dbReference>
<comment type="subcellular location">
    <subcellularLocation>
        <location evidence="1">Nucleus</location>
    </subcellularLocation>
</comment>
<evidence type="ECO:0000256" key="1">
    <source>
        <dbReference type="ARBA" id="ARBA00004123"/>
    </source>
</evidence>
<evidence type="ECO:0000256" key="5">
    <source>
        <dbReference type="ARBA" id="ARBA00022833"/>
    </source>
</evidence>
<evidence type="ECO:0000313" key="12">
    <source>
        <dbReference type="Proteomes" id="UP001205105"/>
    </source>
</evidence>
<evidence type="ECO:0000256" key="4">
    <source>
        <dbReference type="ARBA" id="ARBA00022771"/>
    </source>
</evidence>
<keyword evidence="4 8" id="KW-0863">Zinc-finger</keyword>
<feature type="region of interest" description="Disordered" evidence="9">
    <location>
        <begin position="487"/>
        <end position="578"/>
    </location>
</feature>
<organism evidence="11 12">
    <name type="scientific">Chlorella ohadii</name>
    <dbReference type="NCBI Taxonomy" id="2649997"/>
    <lineage>
        <taxon>Eukaryota</taxon>
        <taxon>Viridiplantae</taxon>
        <taxon>Chlorophyta</taxon>
        <taxon>core chlorophytes</taxon>
        <taxon>Trebouxiophyceae</taxon>
        <taxon>Chlorellales</taxon>
        <taxon>Chlorellaceae</taxon>
        <taxon>Chlorella clade</taxon>
        <taxon>Chlorella</taxon>
    </lineage>
</organism>
<feature type="domain" description="RanBP2-type" evidence="10">
    <location>
        <begin position="317"/>
        <end position="346"/>
    </location>
</feature>
<dbReference type="InterPro" id="IPR036443">
    <property type="entry name" value="Znf_RanBP2_sf"/>
</dbReference>
<sequence length="578" mass="58947">MGGGGRPAPGAQPNVQAKPGDWNCGSCGNLNFGWRTQCNQCGVARPEGAAVAGGAGGMRQNVPAKPGDWVCPSCSNLNFQWREQCNNCGKGKPENAPAAVADASGYGGGYGGGGYGGSVDPGLQPGQTIKPGDWKCGSCGNVNFQWREQCHKCGIAKDSGGIPLDPNAAAAGAGGYGGYSADPYAAGYDASYGAGGASYGTGTGGGGGGGMQAGQNTRPGDWRCLGCGNVNFQWRDQCHKCGVPKPEEGAEADVAVAIDPGLQPGQMARPGDWRCTACNNINFQWREQCNKCNTPKSDEAQTVTATVVGGGGLAPSRQGDWACPSCGNNCFAFRTQCNRCGTPKPDGAGGAGGGYSGGGGGYGGGGGGYGGGGYGAGGGGGGRGGGAREGDWYCECGNNNFAWRDKCNRCGKGKDGGGGGAPAAGGYDAGSGAGGYGGYDAAPSGGYGGSRSEPVRAAPQGPPGKFAPGDWTCSGCGNVNWQRRSTCNQCNAPKPGTIDQTREGRGGGFKERDDEEAEEARRRRREHEAKEDFDEFGRPRKKESAADREARERAALDRLNARYREEGGRDRSRSPVRR</sequence>
<evidence type="ECO:0000313" key="11">
    <source>
        <dbReference type="EMBL" id="KAI7845273.1"/>
    </source>
</evidence>
<protein>
    <recommendedName>
        <fullName evidence="10">RanBP2-type domain-containing protein</fullName>
    </recommendedName>
</protein>
<gene>
    <name evidence="11" type="ORF">COHA_001315</name>
</gene>
<dbReference type="GO" id="GO:0008270">
    <property type="term" value="F:zinc ion binding"/>
    <property type="evidence" value="ECO:0007669"/>
    <property type="project" value="UniProtKB-KW"/>
</dbReference>
<feature type="domain" description="RanBP2-type" evidence="10">
    <location>
        <begin position="65"/>
        <end position="94"/>
    </location>
</feature>
<accession>A0AAD5DYZ8</accession>
<dbReference type="InterPro" id="IPR001876">
    <property type="entry name" value="Znf_RanBP2"/>
</dbReference>
<proteinExistence type="predicted"/>
<dbReference type="FunFam" id="4.10.1060.10:FF:000004">
    <property type="entry name" value="Zinc finger Ran-binding domain-containing protein 2"/>
    <property type="match status" value="1"/>
</dbReference>
<dbReference type="PROSITE" id="PS50199">
    <property type="entry name" value="ZF_RANBP2_2"/>
    <property type="match status" value="8"/>
</dbReference>
<evidence type="ECO:0000256" key="8">
    <source>
        <dbReference type="PROSITE-ProRule" id="PRU00322"/>
    </source>
</evidence>
<dbReference type="AlphaFoldDB" id="A0AAD5DYZ8"/>
<dbReference type="SMART" id="SM00547">
    <property type="entry name" value="ZnF_RBZ"/>
    <property type="match status" value="8"/>
</dbReference>
<evidence type="ECO:0000259" key="10">
    <source>
        <dbReference type="PROSITE" id="PS50199"/>
    </source>
</evidence>
<feature type="domain" description="RanBP2-type" evidence="10">
    <location>
        <begin position="388"/>
        <end position="416"/>
    </location>
</feature>
<evidence type="ECO:0000256" key="9">
    <source>
        <dbReference type="SAM" id="MobiDB-lite"/>
    </source>
</evidence>
<comment type="caution">
    <text evidence="11">The sequence shown here is derived from an EMBL/GenBank/DDBJ whole genome shotgun (WGS) entry which is preliminary data.</text>
</comment>
<keyword evidence="3" id="KW-0677">Repeat</keyword>
<dbReference type="GO" id="GO:0003723">
    <property type="term" value="F:RNA binding"/>
    <property type="evidence" value="ECO:0007669"/>
    <property type="project" value="UniProtKB-KW"/>
</dbReference>